<sequence>MAIMLSLLLVSLAVGLSAAGDVSFCQGSCEQGWSTFAGRCYQYFPVLKTWIDAEVHCTSIGGNLASVHSSDANQFITGLIKSKDASGPITWLGGSNCVRDSTWLWTDGSKWDFTNWNAGEPNNVGGVEKCFHTNFAVQGGWNDINCASQYPFICVKNIK</sequence>
<gene>
    <name evidence="1" type="primary">Lec_1</name>
    <name evidence="1" type="ORF">GTO96_0006736</name>
</gene>
<dbReference type="InterPro" id="IPR050111">
    <property type="entry name" value="C-type_lectin/snaclec_domain"/>
</dbReference>
<dbReference type="InterPro" id="IPR001304">
    <property type="entry name" value="C-type_lectin-like"/>
</dbReference>
<feature type="non-terminal residue" evidence="1">
    <location>
        <position position="159"/>
    </location>
</feature>
<dbReference type="PRINTS" id="PR01504">
    <property type="entry name" value="PNCREATITSAP"/>
</dbReference>
<dbReference type="InterPro" id="IPR018378">
    <property type="entry name" value="C-type_lectin_CS"/>
</dbReference>
<reference evidence="1 2" key="1">
    <citation type="journal article" date="2021" name="Cell">
        <title>Tracing the genetic footprints of vertebrate landing in non-teleost ray-finned fishes.</title>
        <authorList>
            <person name="Bi X."/>
            <person name="Wang K."/>
            <person name="Yang L."/>
            <person name="Pan H."/>
            <person name="Jiang H."/>
            <person name="Wei Q."/>
            <person name="Fang M."/>
            <person name="Yu H."/>
            <person name="Zhu C."/>
            <person name="Cai Y."/>
            <person name="He Y."/>
            <person name="Gan X."/>
            <person name="Zeng H."/>
            <person name="Yu D."/>
            <person name="Zhu Y."/>
            <person name="Jiang H."/>
            <person name="Qiu Q."/>
            <person name="Yang H."/>
            <person name="Zhang Y.E."/>
            <person name="Wang W."/>
            <person name="Zhu M."/>
            <person name="He S."/>
            <person name="Zhang G."/>
        </authorList>
    </citation>
    <scope>NUCLEOTIDE SEQUENCE [LARGE SCALE GENOMIC DNA]</scope>
    <source>
        <strain evidence="1">Bchr_013</strain>
    </source>
</reference>
<protein>
    <submittedName>
        <fullName evidence="1">LECA protein</fullName>
    </submittedName>
</protein>
<dbReference type="PROSITE" id="PS50041">
    <property type="entry name" value="C_TYPE_LECTIN_2"/>
    <property type="match status" value="1"/>
</dbReference>
<dbReference type="SMART" id="SM00034">
    <property type="entry name" value="CLECT"/>
    <property type="match status" value="1"/>
</dbReference>
<name>A0A8X7WVJ2_POLSE</name>
<accession>A0A8X7WVJ2</accession>
<evidence type="ECO:0000313" key="2">
    <source>
        <dbReference type="Proteomes" id="UP000886611"/>
    </source>
</evidence>
<dbReference type="InterPro" id="IPR016186">
    <property type="entry name" value="C-type_lectin-like/link_sf"/>
</dbReference>
<keyword evidence="2" id="KW-1185">Reference proteome</keyword>
<dbReference type="Pfam" id="PF00059">
    <property type="entry name" value="Lectin_C"/>
    <property type="match status" value="1"/>
</dbReference>
<dbReference type="Gene3D" id="3.10.100.10">
    <property type="entry name" value="Mannose-Binding Protein A, subunit A"/>
    <property type="match status" value="1"/>
</dbReference>
<proteinExistence type="predicted"/>
<dbReference type="PANTHER" id="PTHR22803">
    <property type="entry name" value="MANNOSE, PHOSPHOLIPASE, LECTIN RECEPTOR RELATED"/>
    <property type="match status" value="1"/>
</dbReference>
<comment type="caution">
    <text evidence="1">The sequence shown here is derived from an EMBL/GenBank/DDBJ whole genome shotgun (WGS) entry which is preliminary data.</text>
</comment>
<dbReference type="SUPFAM" id="SSF56436">
    <property type="entry name" value="C-type lectin-like"/>
    <property type="match status" value="1"/>
</dbReference>
<dbReference type="InterPro" id="IPR016187">
    <property type="entry name" value="CTDL_fold"/>
</dbReference>
<dbReference type="OrthoDB" id="441660at2759"/>
<dbReference type="EMBL" id="JAATIS010009265">
    <property type="protein sequence ID" value="KAG2456094.1"/>
    <property type="molecule type" value="Genomic_DNA"/>
</dbReference>
<dbReference type="AlphaFoldDB" id="A0A8X7WVJ2"/>
<dbReference type="Proteomes" id="UP000886611">
    <property type="component" value="Unassembled WGS sequence"/>
</dbReference>
<feature type="non-terminal residue" evidence="1">
    <location>
        <position position="1"/>
    </location>
</feature>
<evidence type="ECO:0000313" key="1">
    <source>
        <dbReference type="EMBL" id="KAG2456094.1"/>
    </source>
</evidence>
<dbReference type="PROSITE" id="PS00615">
    <property type="entry name" value="C_TYPE_LECTIN_1"/>
    <property type="match status" value="1"/>
</dbReference>
<organism evidence="1 2">
    <name type="scientific">Polypterus senegalus</name>
    <name type="common">Senegal bichir</name>
    <dbReference type="NCBI Taxonomy" id="55291"/>
    <lineage>
        <taxon>Eukaryota</taxon>
        <taxon>Metazoa</taxon>
        <taxon>Chordata</taxon>
        <taxon>Craniata</taxon>
        <taxon>Vertebrata</taxon>
        <taxon>Euteleostomi</taxon>
        <taxon>Actinopterygii</taxon>
        <taxon>Polypteriformes</taxon>
        <taxon>Polypteridae</taxon>
        <taxon>Polypterus</taxon>
    </lineage>
</organism>